<organism evidence="2 3">
    <name type="scientific">Parascaris univalens</name>
    <name type="common">Nematode worm</name>
    <dbReference type="NCBI Taxonomy" id="6257"/>
    <lineage>
        <taxon>Eukaryota</taxon>
        <taxon>Metazoa</taxon>
        <taxon>Ecdysozoa</taxon>
        <taxon>Nematoda</taxon>
        <taxon>Chromadorea</taxon>
        <taxon>Rhabditida</taxon>
        <taxon>Spirurina</taxon>
        <taxon>Ascaridomorpha</taxon>
        <taxon>Ascaridoidea</taxon>
        <taxon>Ascarididae</taxon>
        <taxon>Parascaris</taxon>
    </lineage>
</organism>
<reference evidence="3" key="1">
    <citation type="submission" date="2022-11" db="UniProtKB">
        <authorList>
            <consortium name="WormBaseParasite"/>
        </authorList>
    </citation>
    <scope>IDENTIFICATION</scope>
</reference>
<keyword evidence="2" id="KW-1185">Reference proteome</keyword>
<dbReference type="AlphaFoldDB" id="A0A915BRW1"/>
<keyword evidence="1" id="KW-0472">Membrane</keyword>
<evidence type="ECO:0000313" key="3">
    <source>
        <dbReference type="WBParaSite" id="PgR052_g016_t01"/>
    </source>
</evidence>
<keyword evidence="1" id="KW-0812">Transmembrane</keyword>
<dbReference type="WBParaSite" id="PgR052_g016_t01">
    <property type="protein sequence ID" value="PgR052_g016_t01"/>
    <property type="gene ID" value="PgR052_g016"/>
</dbReference>
<dbReference type="Proteomes" id="UP000887569">
    <property type="component" value="Unplaced"/>
</dbReference>
<feature type="transmembrane region" description="Helical" evidence="1">
    <location>
        <begin position="27"/>
        <end position="44"/>
    </location>
</feature>
<name>A0A915BRW1_PARUN</name>
<proteinExistence type="predicted"/>
<evidence type="ECO:0000313" key="2">
    <source>
        <dbReference type="Proteomes" id="UP000887569"/>
    </source>
</evidence>
<sequence length="83" mass="9562">MLLLHEPNSALLKFAAFTLLRLALKRLPMLLPLLLATFILLAPLREFISKTQPPNPSPTDESRERRIHLIFIWGMYADYGIMT</sequence>
<protein>
    <submittedName>
        <fullName evidence="3">Uncharacterized protein</fullName>
    </submittedName>
</protein>
<keyword evidence="1" id="KW-1133">Transmembrane helix</keyword>
<accession>A0A915BRW1</accession>
<evidence type="ECO:0000256" key="1">
    <source>
        <dbReference type="SAM" id="Phobius"/>
    </source>
</evidence>